<evidence type="ECO:0000313" key="3">
    <source>
        <dbReference type="Proteomes" id="UP000244855"/>
    </source>
</evidence>
<feature type="region of interest" description="Disordered" evidence="1">
    <location>
        <begin position="547"/>
        <end position="586"/>
    </location>
</feature>
<accession>A0A2V1DEZ8</accession>
<evidence type="ECO:0000256" key="1">
    <source>
        <dbReference type="SAM" id="MobiDB-lite"/>
    </source>
</evidence>
<feature type="compositionally biased region" description="Basic and acidic residues" evidence="1">
    <location>
        <begin position="128"/>
        <end position="159"/>
    </location>
</feature>
<name>A0A2V1DEZ8_9PLEO</name>
<feature type="region of interest" description="Disordered" evidence="1">
    <location>
        <begin position="352"/>
        <end position="533"/>
    </location>
</feature>
<sequence>MGTMISRPVSPASIPRRNTTKPSTADAKPQQSQPSNRPDRRQTANPDGGAKSPTFPQKRNRSTNSLPPCKFRRRSLSETSNDTLSTSDETISDDTEHSRNTPPLSPETFEESYLEGRETSPLVRVVKRKETMLKSRWADKPEENSKSERGRSRTARPREGPAGQAKDSPAKQNKGGKNPVKPGVSTQYQSSSVHANAAPLKHSFAKEKLSTKDGSLQKGPPKQISSKSPQSEAGPSPSIPSPLASTPNTKEAQVKEEERKSALLEKYSQELQKTHAMIEGRLNELENMHATMRASIRSLFNVQDLPRMAKAIAGGMIIQANGLLLATQSLQGLANQQKEQYLGVLKEMGVGASKPSTDAASEKRVDNTKPPRKSKGKDAKEPKPLASDTAQQRQSEKQGDATSGQDQGKKQGVSSQPIEKPPKRQQPTGDDHGSSETSTFGIKKTRLNSTELHNPLQGAQSYEKCPSFIPMPIGKHATGTAPSRTRGPSNAHAQKQGTPGFLREKRGADNMMASSSQQNQPLPDDNRYDGQGTAFGIMHITNAVPKRRKMTGAVELPEGGIQAGRKRSPFSQWPQFDPMDLDDEEL</sequence>
<feature type="compositionally biased region" description="Polar residues" evidence="1">
    <location>
        <begin position="184"/>
        <end position="194"/>
    </location>
</feature>
<feature type="compositionally biased region" description="Low complexity" evidence="1">
    <location>
        <begin position="217"/>
        <end position="231"/>
    </location>
</feature>
<evidence type="ECO:0000313" key="2">
    <source>
        <dbReference type="EMBL" id="PVH96618.1"/>
    </source>
</evidence>
<feature type="compositionally biased region" description="Polar residues" evidence="1">
    <location>
        <begin position="16"/>
        <end position="36"/>
    </location>
</feature>
<dbReference type="Proteomes" id="UP000244855">
    <property type="component" value="Unassembled WGS sequence"/>
</dbReference>
<gene>
    <name evidence="2" type="ORF">DM02DRAFT_687405</name>
</gene>
<proteinExistence type="predicted"/>
<keyword evidence="3" id="KW-1185">Reference proteome</keyword>
<feature type="compositionally biased region" description="Polar residues" evidence="1">
    <location>
        <begin position="400"/>
        <end position="417"/>
    </location>
</feature>
<feature type="compositionally biased region" description="Polar residues" evidence="1">
    <location>
        <begin position="447"/>
        <end position="460"/>
    </location>
</feature>
<feature type="compositionally biased region" description="Basic and acidic residues" evidence="1">
    <location>
        <begin position="360"/>
        <end position="369"/>
    </location>
</feature>
<organism evidence="2 3">
    <name type="scientific">Periconia macrospinosa</name>
    <dbReference type="NCBI Taxonomy" id="97972"/>
    <lineage>
        <taxon>Eukaryota</taxon>
        <taxon>Fungi</taxon>
        <taxon>Dikarya</taxon>
        <taxon>Ascomycota</taxon>
        <taxon>Pezizomycotina</taxon>
        <taxon>Dothideomycetes</taxon>
        <taxon>Pleosporomycetidae</taxon>
        <taxon>Pleosporales</taxon>
        <taxon>Massarineae</taxon>
        <taxon>Periconiaceae</taxon>
        <taxon>Periconia</taxon>
    </lineage>
</organism>
<dbReference type="AlphaFoldDB" id="A0A2V1DEZ8"/>
<feature type="compositionally biased region" description="Polar residues" evidence="1">
    <location>
        <begin position="480"/>
        <end position="497"/>
    </location>
</feature>
<dbReference type="EMBL" id="KZ805459">
    <property type="protein sequence ID" value="PVH96618.1"/>
    <property type="molecule type" value="Genomic_DNA"/>
</dbReference>
<feature type="compositionally biased region" description="Polar residues" evidence="1">
    <location>
        <begin position="77"/>
        <end position="89"/>
    </location>
</feature>
<reference evidence="2 3" key="1">
    <citation type="journal article" date="2018" name="Sci. Rep.">
        <title>Comparative genomics provides insights into the lifestyle and reveals functional heterogeneity of dark septate endophytic fungi.</title>
        <authorList>
            <person name="Knapp D.G."/>
            <person name="Nemeth J.B."/>
            <person name="Barry K."/>
            <person name="Hainaut M."/>
            <person name="Henrissat B."/>
            <person name="Johnson J."/>
            <person name="Kuo A."/>
            <person name="Lim J.H.P."/>
            <person name="Lipzen A."/>
            <person name="Nolan M."/>
            <person name="Ohm R.A."/>
            <person name="Tamas L."/>
            <person name="Grigoriev I.V."/>
            <person name="Spatafora J.W."/>
            <person name="Nagy L.G."/>
            <person name="Kovacs G.M."/>
        </authorList>
    </citation>
    <scope>NUCLEOTIDE SEQUENCE [LARGE SCALE GENOMIC DNA]</scope>
    <source>
        <strain evidence="2 3">DSE2036</strain>
    </source>
</reference>
<feature type="region of interest" description="Disordered" evidence="1">
    <location>
        <begin position="1"/>
        <end position="259"/>
    </location>
</feature>
<feature type="compositionally biased region" description="Polar residues" evidence="1">
    <location>
        <begin position="512"/>
        <end position="521"/>
    </location>
</feature>
<feature type="compositionally biased region" description="Polar residues" evidence="1">
    <location>
        <begin position="54"/>
        <end position="66"/>
    </location>
</feature>
<protein>
    <submittedName>
        <fullName evidence="2">Uncharacterized protein</fullName>
    </submittedName>
</protein>